<dbReference type="GO" id="GO:0030015">
    <property type="term" value="C:CCR4-NOT core complex"/>
    <property type="evidence" value="ECO:0007669"/>
    <property type="project" value="InterPro"/>
</dbReference>
<dbReference type="Gene3D" id="1.25.40.800">
    <property type="match status" value="1"/>
</dbReference>
<dbReference type="GO" id="GO:0005634">
    <property type="term" value="C:nucleus"/>
    <property type="evidence" value="ECO:0007669"/>
    <property type="project" value="UniProtKB-SubCell"/>
</dbReference>
<keyword evidence="5" id="KW-0539">Nucleus</keyword>
<dbReference type="InterPro" id="IPR032193">
    <property type="entry name" value="CNOT1_TTP_bind"/>
</dbReference>
<dbReference type="GO" id="GO:0000932">
    <property type="term" value="C:P-body"/>
    <property type="evidence" value="ECO:0007669"/>
    <property type="project" value="TreeGrafter"/>
</dbReference>
<dbReference type="InterPro" id="IPR038535">
    <property type="entry name" value="CNOT1_TTP_bind_sf"/>
</dbReference>
<dbReference type="Pfam" id="PF16417">
    <property type="entry name" value="CNOT1_TTP_bind"/>
    <property type="match status" value="1"/>
</dbReference>
<organism evidence="11 12">
    <name type="scientific">Perkinsus olseni</name>
    <name type="common">Perkinsus atlanticus</name>
    <dbReference type="NCBI Taxonomy" id="32597"/>
    <lineage>
        <taxon>Eukaryota</taxon>
        <taxon>Sar</taxon>
        <taxon>Alveolata</taxon>
        <taxon>Perkinsozoa</taxon>
        <taxon>Perkinsea</taxon>
        <taxon>Perkinsida</taxon>
        <taxon>Perkinsidae</taxon>
        <taxon>Perkinsus</taxon>
    </lineage>
</organism>
<feature type="domain" description="CCR4-NOT transcription complex subunit 1 TTP binding" evidence="10">
    <location>
        <begin position="48"/>
        <end position="201"/>
    </location>
</feature>
<accession>A0A7J6MA99</accession>
<dbReference type="Gene3D" id="1.25.40.180">
    <property type="match status" value="1"/>
</dbReference>
<dbReference type="GO" id="GO:0017148">
    <property type="term" value="P:negative regulation of translation"/>
    <property type="evidence" value="ECO:0007669"/>
    <property type="project" value="InterPro"/>
</dbReference>
<evidence type="ECO:0000256" key="2">
    <source>
        <dbReference type="ARBA" id="ARBA00022491"/>
    </source>
</evidence>
<dbReference type="InterPro" id="IPR007196">
    <property type="entry name" value="CCR4-Not_Not1_C"/>
</dbReference>
<evidence type="ECO:0000256" key="6">
    <source>
        <dbReference type="SAM" id="MobiDB-lite"/>
    </source>
</evidence>
<evidence type="ECO:0000259" key="8">
    <source>
        <dbReference type="Pfam" id="PF12842"/>
    </source>
</evidence>
<reference evidence="11 12" key="1">
    <citation type="submission" date="2020-04" db="EMBL/GenBank/DDBJ databases">
        <title>Perkinsus olseni comparative genomics.</title>
        <authorList>
            <person name="Bogema D.R."/>
        </authorList>
    </citation>
    <scope>NUCLEOTIDE SEQUENCE [LARGE SCALE GENOMIC DNA]</scope>
    <source>
        <strain evidence="11">ATCC PRA-31</strain>
    </source>
</reference>
<dbReference type="GO" id="GO:0060090">
    <property type="term" value="F:molecular adaptor activity"/>
    <property type="evidence" value="ECO:0007669"/>
    <property type="project" value="TreeGrafter"/>
</dbReference>
<dbReference type="GO" id="GO:0000288">
    <property type="term" value="P:nuclear-transcribed mRNA catabolic process, deadenylation-dependent decay"/>
    <property type="evidence" value="ECO:0007669"/>
    <property type="project" value="TreeGrafter"/>
</dbReference>
<dbReference type="Proteomes" id="UP000572268">
    <property type="component" value="Unassembled WGS sequence"/>
</dbReference>
<dbReference type="Gene3D" id="1.25.40.790">
    <property type="match status" value="1"/>
</dbReference>
<feature type="domain" description="CCR4-Not complex component Not1 C-terminal" evidence="7">
    <location>
        <begin position="1570"/>
        <end position="1920"/>
    </location>
</feature>
<evidence type="ECO:0000259" key="10">
    <source>
        <dbReference type="Pfam" id="PF16417"/>
    </source>
</evidence>
<dbReference type="PANTHER" id="PTHR13162:SF8">
    <property type="entry name" value="CCR4-NOT TRANSCRIPTION COMPLEX SUBUNIT 1"/>
    <property type="match status" value="1"/>
</dbReference>
<name>A0A7J6MA99_PEROL</name>
<evidence type="ECO:0000313" key="11">
    <source>
        <dbReference type="EMBL" id="KAF4668459.1"/>
    </source>
</evidence>
<feature type="region of interest" description="Disordered" evidence="6">
    <location>
        <begin position="276"/>
        <end position="317"/>
    </location>
</feature>
<keyword evidence="2" id="KW-0678">Repressor</keyword>
<sequence length="1944" mass="217134">MHGRAVDTLTTERLLFFRVRVIFSELNGEEGTERRGGESWEYLYLSYQKSSSNALEDTVNKLFNRLYNGEMSTQDLVNMMLQFSREPDVGTPPTNHHIFEHMIVNLCDELRFITRYPSNELRITAELIGQLLRFDLVSQVHKKVILETKEYTPLQICMRVILDSLKRPPYSRMFRFGVLIVEQFLDRIARWPQLCAALVSERGVGPQFKSCYPDYYDYLVELLNAIPAEYRDRPVIDHSLLLQQWIHLPPAPELYPPPLQEKEERELHAARVAAFKAGKPMPPPHRDLPAASAAPEKARNASPESGSSPQQQQQQPVIIPVDRILSDEKTMAGIPAPPDWFCDLTMQTFNSLTPQNLHEKAAELREHLKPEFFQWFSMYMVKNRAAKEVNLQPLFLQFLDALGQNKLIDYVTQSTFTLLHLLLSDDALDMAVVSPAHRTALKNLGSWLGSITIGRNRALKAKDLDLKQLLLDSYSCGRLTATLPLACKILESLKDSRTYRPPNPWSNAQLSLLAEIHDVPNLRTNLVFEIELLAKKLDLSPSFREYKKTDLLAGRSMPEDSPDISKVPHPIAAMAPTRTEPPPRQGGAVPPGHPGPPTAATAASPQIDFSQRIANAMNMANLRQQAAAQVSTPPQARMPPMPPTAATAGQRPMGVPPVPVPSVASMQPASSFAAQAQGSGAGQPAGENEGFILPNLPSLVIIDPNVELFRLQPKLKPIVPLAMDRAIRDIVTAVVERSVSIATLTTKQIVLKDLAMEPDEKVVRKAAQLMVSNLAGALALVTCREPLRLSLTNHLKALLNPGNAAPPQDYQENALIEQVISTVTADNLELGCQLIEKIVCERAVKEIDVVFQPAYEARRKHREKYGPNGPQFVDSEFYNISGTWPNSLPSSLRPRPGPLPARELRVYRDFLTKVRPPATGGVPPPMSGAVPADIQRRIVGAPPGMQPSAPQPPALPSLVQVQSIVKQLHAQASGAVHQLESLPTEGPQGKVWRFTRTLLTSGLEEVIARAATNERVLTMPEISDTQRPQLDSFYAMVGLCSLTTPSEEAGNPNAGLTGWQLLLKNLDEILKHDPGLATVVVSHVLKEMNRKFDQLAAMYVGVNVLAEKTKTDAAAAVAIKQQLQWSQSHVTEAHVRLELHLAMLGVVLQTVGASSEDTALRVVQTPLLAFCVELLHRKLLGHTVDGQTQAPTTEAQRQALQLVLCGVIRYSLVKESEVDTILQRLLTEYKSPQNTMFVVTFLQLVLNKMRISTVQSWVHSIEVIQRIGLRLREQMQHPGSHLSTLEKQLAMTTAQFVEACKHSAQVLYPERVLQYRRALTLNKAPQNAVPPEAIHYLAIHVPPSSQLQPPSSTKPLVDSIPEATKASYVEAYEAWRKKTSEELNLPCELPATKDALKRSKIHYLKEYFISKGRPVGTNEQPGWFPGFLAVVVAHVIDVASKETAEANKDSEHPERSTRETELKFDAIDCFASLVVLLTLDPTRPSEGGDTPVPISTTVEYNAIRMLHKALEMISRHIWTDANTNGDKFNQRFYTRMLSELLQGCLDARVSREVQYKEALRGPQPIDPLSEKYLCAILSAFAKTLSWVGPGQIPQFVFGWTALFTDSKFFPRLMQVRGQRGWLAASRLIQQLLRYIAPQLANSKDTPLQDGLARKVPEPIKVLYTGLLKIWMTAIQEDYPEFLSDFQFGLVNELPENCVQAKNMILCAFPRGMKLPDPFALDLQVDTLPDVRITPRMLLPETTILEQAGLLQLIDEYVKVRDRSILEALKKRLQGPVGYNHTVMTALVEYIGIRLPIVCPTYDHAVKVGGNVQVEILMYLACHLDPEGRYVFHSTIVNFLRYPNSHTHYFSCLILNLFGDAPVASVREQIARILLERLIVRRPHPWGLLITFIELVKNPRYRFWEHPFMQNPDIEKLFRTVAMTCVATLPPPSPQQAGSVPPSRA</sequence>
<dbReference type="EMBL" id="JABANN010000159">
    <property type="protein sequence ID" value="KAF4668459.1"/>
    <property type="molecule type" value="Genomic_DNA"/>
</dbReference>
<dbReference type="Pfam" id="PF16415">
    <property type="entry name" value="CNOT1_CAF1_bind"/>
    <property type="match status" value="1"/>
</dbReference>
<keyword evidence="4" id="KW-0804">Transcription</keyword>
<evidence type="ECO:0008006" key="13">
    <source>
        <dbReference type="Google" id="ProtNLM"/>
    </source>
</evidence>
<dbReference type="Gene3D" id="1.25.40.840">
    <property type="entry name" value="CCR4-NOT transcription complex subunit 1 TTP binding domain"/>
    <property type="match status" value="1"/>
</dbReference>
<evidence type="ECO:0000259" key="7">
    <source>
        <dbReference type="Pfam" id="PF04054"/>
    </source>
</evidence>
<feature type="region of interest" description="Disordered" evidence="6">
    <location>
        <begin position="575"/>
        <end position="603"/>
    </location>
</feature>
<evidence type="ECO:0000256" key="5">
    <source>
        <dbReference type="ARBA" id="ARBA00023242"/>
    </source>
</evidence>
<comment type="subcellular location">
    <subcellularLocation>
        <location evidence="1">Nucleus</location>
    </subcellularLocation>
</comment>
<proteinExistence type="predicted"/>
<comment type="caution">
    <text evidence="11">The sequence shown here is derived from an EMBL/GenBank/DDBJ whole genome shotgun (WGS) entry which is preliminary data.</text>
</comment>
<dbReference type="Pfam" id="PF04054">
    <property type="entry name" value="Not1"/>
    <property type="match status" value="1"/>
</dbReference>
<keyword evidence="3" id="KW-0805">Transcription regulation</keyword>
<dbReference type="PANTHER" id="PTHR13162">
    <property type="entry name" value="CCR4-NOT TRANSCRIPTION COMPLEX"/>
    <property type="match status" value="1"/>
</dbReference>
<feature type="region of interest" description="Disordered" evidence="6">
    <location>
        <begin position="626"/>
        <end position="651"/>
    </location>
</feature>
<dbReference type="Pfam" id="PF12842">
    <property type="entry name" value="DUF3819"/>
    <property type="match status" value="1"/>
</dbReference>
<feature type="domain" description="CCR4-NOT transcription complex subunit 1 CAF1-binding" evidence="9">
    <location>
        <begin position="339"/>
        <end position="556"/>
    </location>
</feature>
<evidence type="ECO:0000313" key="12">
    <source>
        <dbReference type="Proteomes" id="UP000572268"/>
    </source>
</evidence>
<dbReference type="InterPro" id="IPR024557">
    <property type="entry name" value="CNOT1_dom_4"/>
</dbReference>
<dbReference type="InterPro" id="IPR032191">
    <property type="entry name" value="CNOT1_CAF1_bind"/>
</dbReference>
<evidence type="ECO:0000256" key="4">
    <source>
        <dbReference type="ARBA" id="ARBA00023163"/>
    </source>
</evidence>
<evidence type="ECO:0000256" key="1">
    <source>
        <dbReference type="ARBA" id="ARBA00004123"/>
    </source>
</evidence>
<evidence type="ECO:0000256" key="3">
    <source>
        <dbReference type="ARBA" id="ARBA00023015"/>
    </source>
</evidence>
<dbReference type="InterPro" id="IPR040398">
    <property type="entry name" value="Not1"/>
</dbReference>
<feature type="domain" description="CCR4-NOT transcription complex subunit 1" evidence="8">
    <location>
        <begin position="713"/>
        <end position="862"/>
    </location>
</feature>
<protein>
    <recommendedName>
        <fullName evidence="13">CCR4-NOT transcription complex subunit 1</fullName>
    </recommendedName>
</protein>
<evidence type="ECO:0000259" key="9">
    <source>
        <dbReference type="Pfam" id="PF16415"/>
    </source>
</evidence>
<gene>
    <name evidence="11" type="ORF">FOL46_001956</name>
</gene>